<dbReference type="GeneID" id="77948061"/>
<evidence type="ECO:0000313" key="2">
    <source>
        <dbReference type="Proteomes" id="UP000319293"/>
    </source>
</evidence>
<reference evidence="1 2" key="1">
    <citation type="submission" date="2019-04" db="EMBL/GenBank/DDBJ databases">
        <title>Complete genome sequence of a novel bacteriophage, PBPA162, infecting Pseudomonas aeruginosa.</title>
        <authorList>
            <person name="Myung H."/>
            <person name="Hong H."/>
            <person name="Cho J."/>
        </authorList>
    </citation>
    <scope>NUCLEOTIDE SEQUENCE [LARGE SCALE GENOMIC DNA]</scope>
</reference>
<dbReference type="KEGG" id="vg:77948061"/>
<dbReference type="EMBL" id="MK816297">
    <property type="protein sequence ID" value="QDB70876.1"/>
    <property type="molecule type" value="Genomic_DNA"/>
</dbReference>
<organism evidence="1 2">
    <name type="scientific">Pseudomonas virus PBPA162</name>
    <dbReference type="NCBI Taxonomy" id="2588096"/>
    <lineage>
        <taxon>Viruses</taxon>
        <taxon>Duplodnaviria</taxon>
        <taxon>Heunggongvirae</taxon>
        <taxon>Uroviricota</taxon>
        <taxon>Caudoviricetes</taxon>
        <taxon>Queuovirinae</taxon>
        <taxon>Iggyvirus</taxon>
        <taxon>Iggyvirus PBPA162</taxon>
    </lineage>
</organism>
<evidence type="ECO:0000313" key="1">
    <source>
        <dbReference type="EMBL" id="QDB70876.1"/>
    </source>
</evidence>
<dbReference type="Gene3D" id="1.10.10.1400">
    <property type="entry name" value="Terminase, small subunit, N-terminal DNA-binding domain, HTH motif"/>
    <property type="match status" value="1"/>
</dbReference>
<accession>A0A4Y5TNH8</accession>
<proteinExistence type="predicted"/>
<dbReference type="Proteomes" id="UP000319293">
    <property type="component" value="Segment"/>
</dbReference>
<name>A0A4Y5TNH8_9CAUD</name>
<keyword evidence="2" id="KW-1185">Reference proteome</keyword>
<dbReference type="InterPro" id="IPR038713">
    <property type="entry name" value="Terminase_Gp1_N_sf"/>
</dbReference>
<evidence type="ECO:0008006" key="3">
    <source>
        <dbReference type="Google" id="ProtNLM"/>
    </source>
</evidence>
<protein>
    <recommendedName>
        <fullName evidence="3">Terminase small subunit</fullName>
    </recommendedName>
</protein>
<sequence length="174" mass="19667">MFDNEEEHDVSFWSEEAMARELSAAERLARDRFVEQYMLDYDKVAAALRCGYGPSFATAYADKFIQEPYVQQRIKKLEISDPENADTEEEQTKRMIRAGLLREAHYRGPGSSQSARVNALTKLGAMYGMDANSRDQADLANRGGVIMVPEIADVTKWEEGAGDYQKQLQKSALE</sequence>
<dbReference type="RefSeq" id="YP_010671805.1">
    <property type="nucleotide sequence ID" value="NC_070971.1"/>
</dbReference>